<organism evidence="12">
    <name type="scientific">Aplanochytrium stocchinoi</name>
    <dbReference type="NCBI Taxonomy" id="215587"/>
    <lineage>
        <taxon>Eukaryota</taxon>
        <taxon>Sar</taxon>
        <taxon>Stramenopiles</taxon>
        <taxon>Bigyra</taxon>
        <taxon>Labyrinthulomycetes</taxon>
        <taxon>Thraustochytrida</taxon>
        <taxon>Thraustochytriidae</taxon>
        <taxon>Aplanochytrium</taxon>
    </lineage>
</organism>
<evidence type="ECO:0000256" key="9">
    <source>
        <dbReference type="RuleBase" id="RU000454"/>
    </source>
</evidence>
<dbReference type="Gene3D" id="2.40.70.10">
    <property type="entry name" value="Acid Proteases"/>
    <property type="match status" value="2"/>
</dbReference>
<dbReference type="PROSITE" id="PS00141">
    <property type="entry name" value="ASP_PROTEASE"/>
    <property type="match status" value="2"/>
</dbReference>
<dbReference type="InterPro" id="IPR021109">
    <property type="entry name" value="Peptidase_aspartic_dom_sf"/>
</dbReference>
<evidence type="ECO:0000256" key="1">
    <source>
        <dbReference type="ARBA" id="ARBA00007447"/>
    </source>
</evidence>
<dbReference type="PRINTS" id="PR00792">
    <property type="entry name" value="PEPSIN"/>
</dbReference>
<protein>
    <recommendedName>
        <fullName evidence="11">Peptidase A1 domain-containing protein</fullName>
    </recommendedName>
</protein>
<evidence type="ECO:0000256" key="5">
    <source>
        <dbReference type="ARBA" id="ARBA00023157"/>
    </source>
</evidence>
<accession>A0A7S3PQI6</accession>
<dbReference type="FunFam" id="2.40.70.10:FF:000002">
    <property type="entry name" value="Vacuolar aspartic proteinase"/>
    <property type="match status" value="1"/>
</dbReference>
<feature type="signal peptide" evidence="10">
    <location>
        <begin position="1"/>
        <end position="19"/>
    </location>
</feature>
<feature type="active site" evidence="7">
    <location>
        <position position="277"/>
    </location>
</feature>
<evidence type="ECO:0000256" key="4">
    <source>
        <dbReference type="ARBA" id="ARBA00022801"/>
    </source>
</evidence>
<dbReference type="InterPro" id="IPR001461">
    <property type="entry name" value="Aspartic_peptidase_A1"/>
</dbReference>
<proteinExistence type="inferred from homology"/>
<dbReference type="GO" id="GO:0006508">
    <property type="term" value="P:proteolysis"/>
    <property type="evidence" value="ECO:0007669"/>
    <property type="project" value="UniProtKB-KW"/>
</dbReference>
<dbReference type="InterPro" id="IPR033121">
    <property type="entry name" value="PEPTIDASE_A1"/>
</dbReference>
<feature type="chain" id="PRO_5031144250" description="Peptidase A1 domain-containing protein" evidence="10">
    <location>
        <begin position="20"/>
        <end position="387"/>
    </location>
</feature>
<dbReference type="AlphaFoldDB" id="A0A7S3PQI6"/>
<evidence type="ECO:0000256" key="7">
    <source>
        <dbReference type="PIRSR" id="PIRSR601461-1"/>
    </source>
</evidence>
<evidence type="ECO:0000313" key="12">
    <source>
        <dbReference type="EMBL" id="CAE0446806.1"/>
    </source>
</evidence>
<sequence>MASFSYYLCLCLVVTLVAASSGNMKRSNVVKVPLSRRKPDYVSERPSLEGGFGTVAQGLGATLGQQGGISINDYMNAQYYGDIGVGTPPQKVSVIFDTGSSNLWVPTKNKFLQRHHLYKHSKSSTYEKNGTVFAIQYGSGAVKGQFSKDDISIGPFTVKGYTFAEVDNTGGMGPAYYLAKFDGILGLGWDSIVVGGGPTVFNQLVEQGQLDEPVFAFYLTGRDGKVGELVLGGVDPDHYTGNFDTIPLTSETYWQVELTGVTIGGKPLSNTNKAIIDSGTSLLAGPKSEVKKIAAAVGAKPMFAGEYSIDCDAANASAIVFELNGHKYELEVQDYILNTGGACLFAMMGIDIPSPAGPLWILGDVFMRKYYVKFDYGSKSVGIARAK</sequence>
<keyword evidence="10" id="KW-0732">Signal</keyword>
<evidence type="ECO:0000256" key="8">
    <source>
        <dbReference type="PIRSR" id="PIRSR601461-2"/>
    </source>
</evidence>
<keyword evidence="6" id="KW-0325">Glycoprotein</keyword>
<dbReference type="PANTHER" id="PTHR47966:SF51">
    <property type="entry name" value="BETA-SITE APP-CLEAVING ENZYME, ISOFORM A-RELATED"/>
    <property type="match status" value="1"/>
</dbReference>
<feature type="active site" evidence="7">
    <location>
        <position position="97"/>
    </location>
</feature>
<evidence type="ECO:0000256" key="3">
    <source>
        <dbReference type="ARBA" id="ARBA00022750"/>
    </source>
</evidence>
<keyword evidence="4 9" id="KW-0378">Hydrolase</keyword>
<dbReference type="PANTHER" id="PTHR47966">
    <property type="entry name" value="BETA-SITE APP-CLEAVING ENZYME, ISOFORM A-RELATED"/>
    <property type="match status" value="1"/>
</dbReference>
<feature type="domain" description="Peptidase A1" evidence="11">
    <location>
        <begin position="79"/>
        <end position="384"/>
    </location>
</feature>
<evidence type="ECO:0000256" key="2">
    <source>
        <dbReference type="ARBA" id="ARBA00022670"/>
    </source>
</evidence>
<evidence type="ECO:0000256" key="10">
    <source>
        <dbReference type="SAM" id="SignalP"/>
    </source>
</evidence>
<dbReference type="FunFam" id="2.40.70.10:FF:000008">
    <property type="entry name" value="Cathepsin D"/>
    <property type="match status" value="1"/>
</dbReference>
<keyword evidence="2 9" id="KW-0645">Protease</keyword>
<feature type="disulfide bond" evidence="8">
    <location>
        <begin position="311"/>
        <end position="343"/>
    </location>
</feature>
<name>A0A7S3PQI6_9STRA</name>
<evidence type="ECO:0000259" key="11">
    <source>
        <dbReference type="PROSITE" id="PS51767"/>
    </source>
</evidence>
<dbReference type="InterPro" id="IPR001969">
    <property type="entry name" value="Aspartic_peptidase_AS"/>
</dbReference>
<comment type="similarity">
    <text evidence="1 9">Belongs to the peptidase A1 family.</text>
</comment>
<keyword evidence="5 8" id="KW-1015">Disulfide bond</keyword>
<gene>
    <name evidence="12" type="ORF">ASTO00021_LOCUS16797</name>
</gene>
<dbReference type="GO" id="GO:0004190">
    <property type="term" value="F:aspartic-type endopeptidase activity"/>
    <property type="evidence" value="ECO:0007669"/>
    <property type="project" value="UniProtKB-KW"/>
</dbReference>
<dbReference type="Pfam" id="PF00026">
    <property type="entry name" value="Asp"/>
    <property type="match status" value="1"/>
</dbReference>
<reference evidence="12" key="1">
    <citation type="submission" date="2021-01" db="EMBL/GenBank/DDBJ databases">
        <authorList>
            <person name="Corre E."/>
            <person name="Pelletier E."/>
            <person name="Niang G."/>
            <person name="Scheremetjew M."/>
            <person name="Finn R."/>
            <person name="Kale V."/>
            <person name="Holt S."/>
            <person name="Cochrane G."/>
            <person name="Meng A."/>
            <person name="Brown T."/>
            <person name="Cohen L."/>
        </authorList>
    </citation>
    <scope>NUCLEOTIDE SEQUENCE</scope>
    <source>
        <strain evidence="12">GSBS06</strain>
    </source>
</reference>
<dbReference type="EMBL" id="HBIN01021894">
    <property type="protein sequence ID" value="CAE0446806.1"/>
    <property type="molecule type" value="Transcribed_RNA"/>
</dbReference>
<dbReference type="PROSITE" id="PS51767">
    <property type="entry name" value="PEPTIDASE_A1"/>
    <property type="match status" value="1"/>
</dbReference>
<keyword evidence="3 9" id="KW-0064">Aspartyl protease</keyword>
<evidence type="ECO:0000256" key="6">
    <source>
        <dbReference type="ARBA" id="ARBA00023180"/>
    </source>
</evidence>
<dbReference type="SUPFAM" id="SSF50630">
    <property type="entry name" value="Acid proteases"/>
    <property type="match status" value="1"/>
</dbReference>